<protein>
    <submittedName>
        <fullName evidence="3">Competence protein ComGC</fullName>
    </submittedName>
</protein>
<dbReference type="RefSeq" id="WP_183588084.1">
    <property type="nucleotide sequence ID" value="NZ_JACHCA010000007.1"/>
</dbReference>
<feature type="compositionally biased region" description="Basic and acidic residues" evidence="1">
    <location>
        <begin position="108"/>
        <end position="119"/>
    </location>
</feature>
<dbReference type="AlphaFoldDB" id="A0A841JC34"/>
<feature type="compositionally biased region" description="Low complexity" evidence="1">
    <location>
        <begin position="120"/>
        <end position="130"/>
    </location>
</feature>
<proteinExistence type="predicted"/>
<feature type="chain" id="PRO_5032432230" evidence="2">
    <location>
        <begin position="21"/>
        <end position="130"/>
    </location>
</feature>
<name>A0A841JC34_9SPHI</name>
<accession>A0A841JC34</accession>
<evidence type="ECO:0000256" key="1">
    <source>
        <dbReference type="SAM" id="MobiDB-lite"/>
    </source>
</evidence>
<feature type="signal peptide" evidence="2">
    <location>
        <begin position="1"/>
        <end position="20"/>
    </location>
</feature>
<dbReference type="Proteomes" id="UP000548326">
    <property type="component" value="Unassembled WGS sequence"/>
</dbReference>
<keyword evidence="2" id="KW-0732">Signal</keyword>
<evidence type="ECO:0000313" key="3">
    <source>
        <dbReference type="EMBL" id="MBB6128683.1"/>
    </source>
</evidence>
<gene>
    <name evidence="3" type="ORF">HDF22_002806</name>
</gene>
<sequence length="130" mass="14233">MRKLILIIALVTGLNVLANAQQQPAKTPAQKAAHKTQNLQKKLMLTASQTKEVNALFLTEATRIDSLKAHKADKKTNKATRKIIQAQTDQKLNTILTADQKKAFADLKADKQAKHDQKKAANAADAAPKQ</sequence>
<dbReference type="EMBL" id="JACHCA010000007">
    <property type="protein sequence ID" value="MBB6128683.1"/>
    <property type="molecule type" value="Genomic_DNA"/>
</dbReference>
<comment type="caution">
    <text evidence="3">The sequence shown here is derived from an EMBL/GenBank/DDBJ whole genome shotgun (WGS) entry which is preliminary data.</text>
</comment>
<feature type="region of interest" description="Disordered" evidence="1">
    <location>
        <begin position="108"/>
        <end position="130"/>
    </location>
</feature>
<evidence type="ECO:0000256" key="2">
    <source>
        <dbReference type="SAM" id="SignalP"/>
    </source>
</evidence>
<reference evidence="3 4" key="1">
    <citation type="submission" date="2020-08" db="EMBL/GenBank/DDBJ databases">
        <title>Genomic Encyclopedia of Type Strains, Phase IV (KMG-V): Genome sequencing to study the core and pangenomes of soil and plant-associated prokaryotes.</title>
        <authorList>
            <person name="Whitman W."/>
        </authorList>
    </citation>
    <scope>NUCLEOTIDE SEQUENCE [LARGE SCALE GENOMIC DNA]</scope>
    <source>
        <strain evidence="3 4">MP601</strain>
    </source>
</reference>
<organism evidence="3 4">
    <name type="scientific">Mucilaginibacter lappiensis</name>
    <dbReference type="NCBI Taxonomy" id="354630"/>
    <lineage>
        <taxon>Bacteria</taxon>
        <taxon>Pseudomonadati</taxon>
        <taxon>Bacteroidota</taxon>
        <taxon>Sphingobacteriia</taxon>
        <taxon>Sphingobacteriales</taxon>
        <taxon>Sphingobacteriaceae</taxon>
        <taxon>Mucilaginibacter</taxon>
    </lineage>
</organism>
<evidence type="ECO:0000313" key="4">
    <source>
        <dbReference type="Proteomes" id="UP000548326"/>
    </source>
</evidence>